<protein>
    <submittedName>
        <fullName evidence="1">Uncharacterized protein</fullName>
    </submittedName>
</protein>
<evidence type="ECO:0000313" key="1">
    <source>
        <dbReference type="EMBL" id="PUE91887.1"/>
    </source>
</evidence>
<dbReference type="AlphaFoldDB" id="A0AA45BVB9"/>
<organism evidence="1 2">
    <name type="scientific">Xanthomonas campestris pv. malvacearum</name>
    <dbReference type="NCBI Taxonomy" id="86040"/>
    <lineage>
        <taxon>Bacteria</taxon>
        <taxon>Pseudomonadati</taxon>
        <taxon>Pseudomonadota</taxon>
        <taxon>Gammaproteobacteria</taxon>
        <taxon>Lysobacterales</taxon>
        <taxon>Lysobacteraceae</taxon>
        <taxon>Xanthomonas</taxon>
    </lineage>
</organism>
<name>A0AA45BVB9_XANCM</name>
<dbReference type="EMBL" id="PYJH01000037">
    <property type="protein sequence ID" value="PUE91887.1"/>
    <property type="molecule type" value="Genomic_DNA"/>
</dbReference>
<sequence>MVFHRWCTGAAGTGAPLGCCAQAMCRHGVLPHLAGGLRSSAVSHKAYRMLSVSLLTALCRLGVLPRHMPRARLAAARP</sequence>
<reference evidence="1 2" key="1">
    <citation type="submission" date="2018-03" db="EMBL/GenBank/DDBJ databases">
        <title>Sequencing of reference strains of Xanthomonas.</title>
        <authorList>
            <person name="Studholme D.J."/>
            <person name="Vicente J."/>
            <person name="Sarris P."/>
        </authorList>
    </citation>
    <scope>NUCLEOTIDE SEQUENCE [LARGE SCALE GENOMIC DNA]</scope>
    <source>
        <strain evidence="1 2">WHRI 5232</strain>
    </source>
</reference>
<comment type="caution">
    <text evidence="1">The sequence shown here is derived from an EMBL/GenBank/DDBJ whole genome shotgun (WGS) entry which is preliminary data.</text>
</comment>
<dbReference type="Proteomes" id="UP000251513">
    <property type="component" value="Unassembled WGS sequence"/>
</dbReference>
<gene>
    <name evidence="1" type="ORF">C7T86_16135</name>
</gene>
<proteinExistence type="predicted"/>
<evidence type="ECO:0000313" key="2">
    <source>
        <dbReference type="Proteomes" id="UP000251513"/>
    </source>
</evidence>
<accession>A0AA45BVB9</accession>